<dbReference type="AlphaFoldDB" id="A0A1S8LLB6"/>
<keyword evidence="3" id="KW-1185">Reference proteome</keyword>
<evidence type="ECO:0000256" key="1">
    <source>
        <dbReference type="ARBA" id="ARBA00023224"/>
    </source>
</evidence>
<dbReference type="SUPFAM" id="SSF58104">
    <property type="entry name" value="Methyl-accepting chemotaxis protein (MCP) signaling domain"/>
    <property type="match status" value="1"/>
</dbReference>
<dbReference type="STRING" id="84029.CROST_05200"/>
<gene>
    <name evidence="2" type="primary">yfmS_4</name>
    <name evidence="2" type="ORF">CROST_027210</name>
</gene>
<dbReference type="EMBL" id="CP096983">
    <property type="protein sequence ID" value="URZ12004.1"/>
    <property type="molecule type" value="Genomic_DNA"/>
</dbReference>
<organism evidence="2 3">
    <name type="scientific">Clostridium felsineum</name>
    <dbReference type="NCBI Taxonomy" id="36839"/>
    <lineage>
        <taxon>Bacteria</taxon>
        <taxon>Bacillati</taxon>
        <taxon>Bacillota</taxon>
        <taxon>Clostridia</taxon>
        <taxon>Eubacteriales</taxon>
        <taxon>Clostridiaceae</taxon>
        <taxon>Clostridium</taxon>
    </lineage>
</organism>
<protein>
    <submittedName>
        <fullName evidence="2">Sensory transducer protein YfmS</fullName>
    </submittedName>
</protein>
<sequence length="282" mass="30653">MSEEVLMGEISDEEILRAFKIVIPYLKEVVREDMAFGITNLENYVGYEPAKGFDLNLKVGSPAVGLAKEAMQIGKSIKNSISADVLGKEIQVLVTPIRNSKGKIIGSIGNGIDVDETTTLMNNVKDILDSTYEVKESIFNMADLSMQNANAGKDAIKIVNETLNTVKQTSEILELIKNIADQTNLLGLNAAIESSRAGEHGKGFSVVASEVRKLANQSKESAANIKKIIDNMNSSVESISNVVNNTAKVSEQQASAMQNLNSNIENINAKVSKLNEFINRFQ</sequence>
<reference evidence="2 3" key="1">
    <citation type="submission" date="2022-04" db="EMBL/GenBank/DDBJ databases">
        <title>Genome sequence of C. roseum typestrain.</title>
        <authorList>
            <person name="Poehlein A."/>
            <person name="Schoch T."/>
            <person name="Duerre P."/>
            <person name="Daniel R."/>
        </authorList>
    </citation>
    <scope>NUCLEOTIDE SEQUENCE [LARGE SCALE GENOMIC DNA]</scope>
    <source>
        <strain evidence="2 3">DSM 7320</strain>
    </source>
</reference>
<dbReference type="RefSeq" id="WP_284738932.1">
    <property type="nucleotide sequence ID" value="NZ_CP096983.1"/>
</dbReference>
<dbReference type="InterPro" id="IPR004089">
    <property type="entry name" value="MCPsignal_dom"/>
</dbReference>
<dbReference type="PANTHER" id="PTHR32089:SF112">
    <property type="entry name" value="LYSOZYME-LIKE PROTEIN-RELATED"/>
    <property type="match status" value="1"/>
</dbReference>
<dbReference type="PROSITE" id="PS50111">
    <property type="entry name" value="CHEMOTAXIS_TRANSDUC_2"/>
    <property type="match status" value="1"/>
</dbReference>
<accession>A0A1S8LLB6</accession>
<dbReference type="Pfam" id="PF00015">
    <property type="entry name" value="MCPsignal"/>
    <property type="match status" value="1"/>
</dbReference>
<dbReference type="GO" id="GO:0016020">
    <property type="term" value="C:membrane"/>
    <property type="evidence" value="ECO:0007669"/>
    <property type="project" value="InterPro"/>
</dbReference>
<dbReference type="KEGG" id="crw:CROST_027210"/>
<dbReference type="SMART" id="SM00283">
    <property type="entry name" value="MA"/>
    <property type="match status" value="1"/>
</dbReference>
<dbReference type="Proteomes" id="UP000190951">
    <property type="component" value="Chromosome"/>
</dbReference>
<dbReference type="GO" id="GO:0007165">
    <property type="term" value="P:signal transduction"/>
    <property type="evidence" value="ECO:0007669"/>
    <property type="project" value="UniProtKB-KW"/>
</dbReference>
<name>A0A1S8LLB6_9CLOT</name>
<dbReference type="PANTHER" id="PTHR32089">
    <property type="entry name" value="METHYL-ACCEPTING CHEMOTAXIS PROTEIN MCPB"/>
    <property type="match status" value="1"/>
</dbReference>
<keyword evidence="1" id="KW-0807">Transducer</keyword>
<evidence type="ECO:0000313" key="2">
    <source>
        <dbReference type="EMBL" id="URZ12004.1"/>
    </source>
</evidence>
<evidence type="ECO:0000313" key="3">
    <source>
        <dbReference type="Proteomes" id="UP000190951"/>
    </source>
</evidence>
<proteinExistence type="predicted"/>
<dbReference type="Gene3D" id="1.10.287.950">
    <property type="entry name" value="Methyl-accepting chemotaxis protein"/>
    <property type="match status" value="1"/>
</dbReference>